<dbReference type="InterPro" id="IPR027054">
    <property type="entry name" value="ALG2"/>
</dbReference>
<dbReference type="GO" id="GO:0004378">
    <property type="term" value="F:GDP-Man:Man(1)GlcNAc(2)-PP-Dol alpha-1,3-mannosyltransferase activity"/>
    <property type="evidence" value="ECO:0007669"/>
    <property type="project" value="InterPro"/>
</dbReference>
<dbReference type="SUPFAM" id="SSF53756">
    <property type="entry name" value="UDP-Glycosyltransferase/glycogen phosphorylase"/>
    <property type="match status" value="1"/>
</dbReference>
<dbReference type="Pfam" id="PF00534">
    <property type="entry name" value="Glycos_transf_1"/>
    <property type="match status" value="1"/>
</dbReference>
<accession>A0AAN8U962</accession>
<evidence type="ECO:0000256" key="1">
    <source>
        <dbReference type="ARBA" id="ARBA00022676"/>
    </source>
</evidence>
<comment type="caution">
    <text evidence="5">The sequence shown here is derived from an EMBL/GenBank/DDBJ whole genome shotgun (WGS) entry which is preliminary data.</text>
</comment>
<reference evidence="5 6" key="1">
    <citation type="submission" date="2023-12" db="EMBL/GenBank/DDBJ databases">
        <title>A high-quality genome assembly for Dillenia turbinata (Dilleniales).</title>
        <authorList>
            <person name="Chanderbali A."/>
        </authorList>
    </citation>
    <scope>NUCLEOTIDE SEQUENCE [LARGE SCALE GENOMIC DNA]</scope>
    <source>
        <strain evidence="5">LSX21</strain>
        <tissue evidence="5">Leaf</tissue>
    </source>
</reference>
<organism evidence="5 6">
    <name type="scientific">Dillenia turbinata</name>
    <dbReference type="NCBI Taxonomy" id="194707"/>
    <lineage>
        <taxon>Eukaryota</taxon>
        <taxon>Viridiplantae</taxon>
        <taxon>Streptophyta</taxon>
        <taxon>Embryophyta</taxon>
        <taxon>Tracheophyta</taxon>
        <taxon>Spermatophyta</taxon>
        <taxon>Magnoliopsida</taxon>
        <taxon>eudicotyledons</taxon>
        <taxon>Gunneridae</taxon>
        <taxon>Pentapetalae</taxon>
        <taxon>Dilleniales</taxon>
        <taxon>Dilleniaceae</taxon>
        <taxon>Dillenia</taxon>
    </lineage>
</organism>
<dbReference type="AlphaFoldDB" id="A0AAN8U962"/>
<evidence type="ECO:0000313" key="6">
    <source>
        <dbReference type="Proteomes" id="UP001370490"/>
    </source>
</evidence>
<dbReference type="Proteomes" id="UP001370490">
    <property type="component" value="Unassembled WGS sequence"/>
</dbReference>
<evidence type="ECO:0000313" key="5">
    <source>
        <dbReference type="EMBL" id="KAK6911125.1"/>
    </source>
</evidence>
<name>A0AAN8U962_9MAGN</name>
<dbReference type="PANTHER" id="PTHR45918">
    <property type="entry name" value="ALPHA-1,3/1,6-MANNOSYLTRANSFERASE ALG2"/>
    <property type="match status" value="1"/>
</dbReference>
<keyword evidence="1" id="KW-0328">Glycosyltransferase</keyword>
<dbReference type="GO" id="GO:0012505">
    <property type="term" value="C:endomembrane system"/>
    <property type="evidence" value="ECO:0007669"/>
    <property type="project" value="TreeGrafter"/>
</dbReference>
<keyword evidence="2 5" id="KW-0808">Transferase</keyword>
<dbReference type="InterPro" id="IPR001296">
    <property type="entry name" value="Glyco_trans_1"/>
</dbReference>
<dbReference type="PANTHER" id="PTHR45918:SF1">
    <property type="entry name" value="ALPHA-1,3_1,6-MANNOSYLTRANSFERASE ALG2"/>
    <property type="match status" value="1"/>
</dbReference>
<evidence type="ECO:0000256" key="3">
    <source>
        <dbReference type="SAM" id="MobiDB-lite"/>
    </source>
</evidence>
<dbReference type="Gene3D" id="3.40.50.2000">
    <property type="entry name" value="Glycogen Phosphorylase B"/>
    <property type="match status" value="1"/>
</dbReference>
<protein>
    <submittedName>
        <fullName evidence="5">Glycosyl transferase, family 1</fullName>
    </submittedName>
</protein>
<evidence type="ECO:0000256" key="2">
    <source>
        <dbReference type="ARBA" id="ARBA00022679"/>
    </source>
</evidence>
<keyword evidence="6" id="KW-1185">Reference proteome</keyword>
<sequence length="203" mass="22742">MDTVLETESDGVKLVDFSGNHAVNSSNPEYVPVVCNRNIEDDYHPPLPPPQSRLRPPRLGSEETQNPYEGMESKEFIHVEFVQHLLKIFTGQKQLDLLNGGLCLVEDEHFGIVPLEAMAACKPVIACNSGGPVETIRNGETGFLCDPTPQDFALAMAKYIKQPQMAEKMGREARHHVSESFSRKTFGKRLNQFLFDVARSKKE</sequence>
<dbReference type="EMBL" id="JBAMMX010000028">
    <property type="protein sequence ID" value="KAK6911125.1"/>
    <property type="molecule type" value="Genomic_DNA"/>
</dbReference>
<evidence type="ECO:0000259" key="4">
    <source>
        <dbReference type="Pfam" id="PF00534"/>
    </source>
</evidence>
<feature type="region of interest" description="Disordered" evidence="3">
    <location>
        <begin position="41"/>
        <end position="66"/>
    </location>
</feature>
<proteinExistence type="predicted"/>
<feature type="domain" description="Glycosyl transferase family 1" evidence="4">
    <location>
        <begin position="106"/>
        <end position="175"/>
    </location>
</feature>
<gene>
    <name evidence="5" type="ORF">RJ641_023218</name>
</gene>